<reference evidence="3" key="1">
    <citation type="journal article" date="2019" name="Int. J. Syst. Evol. Microbiol.">
        <title>The Global Catalogue of Microorganisms (GCM) 10K type strain sequencing project: providing services to taxonomists for standard genome sequencing and annotation.</title>
        <authorList>
            <consortium name="The Broad Institute Genomics Platform"/>
            <consortium name="The Broad Institute Genome Sequencing Center for Infectious Disease"/>
            <person name="Wu L."/>
            <person name="Ma J."/>
        </authorList>
    </citation>
    <scope>NUCLEOTIDE SEQUENCE [LARGE SCALE GENOMIC DNA]</scope>
    <source>
        <strain evidence="3">JCM 17388</strain>
    </source>
</reference>
<protein>
    <submittedName>
        <fullName evidence="2">Uncharacterized protein</fullName>
    </submittedName>
</protein>
<evidence type="ECO:0000313" key="3">
    <source>
        <dbReference type="Proteomes" id="UP001501251"/>
    </source>
</evidence>
<keyword evidence="1" id="KW-1133">Transmembrane helix</keyword>
<gene>
    <name evidence="2" type="ORF">GCM10022252_50190</name>
</gene>
<accession>A0ABP8B6P3</accession>
<keyword evidence="1" id="KW-0812">Transmembrane</keyword>
<dbReference type="EMBL" id="BAABAQ010000010">
    <property type="protein sequence ID" value="GAA4199025.1"/>
    <property type="molecule type" value="Genomic_DNA"/>
</dbReference>
<feature type="transmembrane region" description="Helical" evidence="1">
    <location>
        <begin position="98"/>
        <end position="123"/>
    </location>
</feature>
<proteinExistence type="predicted"/>
<dbReference type="Proteomes" id="UP001501251">
    <property type="component" value="Unassembled WGS sequence"/>
</dbReference>
<evidence type="ECO:0000313" key="2">
    <source>
        <dbReference type="EMBL" id="GAA4199025.1"/>
    </source>
</evidence>
<sequence>MHLSPVVSDFVHHRAEIYESRGAKRVKHPKKVLLLTRGHRTDEERRRGIHLPVKTPEGQCPWSIRISPPAFRHVGEKVTLRCGRPHFLRSSGTTFREAAVMGLSVLIVIIASVLLGVILGAILTRPRRWDLHICADDPVDHVRMDAASDRHG</sequence>
<name>A0ABP8B6P3_9ACTN</name>
<keyword evidence="3" id="KW-1185">Reference proteome</keyword>
<comment type="caution">
    <text evidence="2">The sequence shown here is derived from an EMBL/GenBank/DDBJ whole genome shotgun (WGS) entry which is preliminary data.</text>
</comment>
<evidence type="ECO:0000256" key="1">
    <source>
        <dbReference type="SAM" id="Phobius"/>
    </source>
</evidence>
<keyword evidence="1" id="KW-0472">Membrane</keyword>
<organism evidence="2 3">
    <name type="scientific">Streptosporangium oxazolinicum</name>
    <dbReference type="NCBI Taxonomy" id="909287"/>
    <lineage>
        <taxon>Bacteria</taxon>
        <taxon>Bacillati</taxon>
        <taxon>Actinomycetota</taxon>
        <taxon>Actinomycetes</taxon>
        <taxon>Streptosporangiales</taxon>
        <taxon>Streptosporangiaceae</taxon>
        <taxon>Streptosporangium</taxon>
    </lineage>
</organism>